<evidence type="ECO:0000256" key="10">
    <source>
        <dbReference type="PROSITE-ProRule" id="PRU00524"/>
    </source>
</evidence>
<evidence type="ECO:0000256" key="8">
    <source>
        <dbReference type="ARBA" id="ARBA00022737"/>
    </source>
</evidence>
<keyword evidence="8" id="KW-0677">Repeat</keyword>
<evidence type="ECO:0000256" key="3">
    <source>
        <dbReference type="ARBA" id="ARBA00004887"/>
    </source>
</evidence>
<dbReference type="NCBIfam" id="TIGR00187">
    <property type="entry name" value="ribE"/>
    <property type="match status" value="1"/>
</dbReference>
<sequence length="253" mass="25738">MFTGIIESLGTVTDITVHENGSFARITVDAGDIVTDLPRGGSLAVNGVCLTAVPVDSADTVTSTDTAGTDTGTSRGSFTADVMGETLERTALGALAAGSRVNLERCMPAGGRFDGHVVQGHVDGVGTVSAFEDLGGWVRMRVDIPSDLARYTAEKGSIALNGTSLTLTAVSPADTAQPWVEVGLIPATLEHTVFGTAAVGDRVNVEVDVLAKYAERLLGFGARPSTVAGSAESASVDIPAPGSTAPAPTEEHA</sequence>
<evidence type="ECO:0000256" key="4">
    <source>
        <dbReference type="ARBA" id="ARBA00012827"/>
    </source>
</evidence>
<dbReference type="PIRSF" id="PIRSF000498">
    <property type="entry name" value="Riboflavin_syn_A"/>
    <property type="match status" value="1"/>
</dbReference>
<reference evidence="13 14" key="1">
    <citation type="journal article" date="2019" name="Int. J. Syst. Evol. Microbiol.">
        <title>The Global Catalogue of Microorganisms (GCM) 10K type strain sequencing project: providing services to taxonomists for standard genome sequencing and annotation.</title>
        <authorList>
            <consortium name="The Broad Institute Genomics Platform"/>
            <consortium name="The Broad Institute Genome Sequencing Center for Infectious Disease"/>
            <person name="Wu L."/>
            <person name="Ma J."/>
        </authorList>
    </citation>
    <scope>NUCLEOTIDE SEQUENCE [LARGE SCALE GENOMIC DNA]</scope>
    <source>
        <strain evidence="13 14">JCM 14546</strain>
    </source>
</reference>
<comment type="function">
    <text evidence="2">Catalyzes the dismutation of two molecules of 6,7-dimethyl-8-ribityllumazine, resulting in the formation of riboflavin and 5-amino-6-(D-ribitylamino)uracil.</text>
</comment>
<evidence type="ECO:0000256" key="5">
    <source>
        <dbReference type="ARBA" id="ARBA00013950"/>
    </source>
</evidence>
<evidence type="ECO:0000256" key="6">
    <source>
        <dbReference type="ARBA" id="ARBA00022619"/>
    </source>
</evidence>
<dbReference type="Gene3D" id="2.40.30.20">
    <property type="match status" value="2"/>
</dbReference>
<feature type="repeat" description="Lumazine-binding" evidence="10">
    <location>
        <begin position="117"/>
        <end position="218"/>
    </location>
</feature>
<dbReference type="EMBL" id="BAAANO010000023">
    <property type="protein sequence ID" value="GAA2011748.1"/>
    <property type="molecule type" value="Genomic_DNA"/>
</dbReference>
<evidence type="ECO:0000256" key="1">
    <source>
        <dbReference type="ARBA" id="ARBA00000968"/>
    </source>
</evidence>
<dbReference type="InterPro" id="IPR017938">
    <property type="entry name" value="Riboflavin_synthase-like_b-brl"/>
</dbReference>
<evidence type="ECO:0000256" key="9">
    <source>
        <dbReference type="NCBIfam" id="TIGR00187"/>
    </source>
</evidence>
<dbReference type="PANTHER" id="PTHR21098:SF12">
    <property type="entry name" value="RIBOFLAVIN SYNTHASE"/>
    <property type="match status" value="1"/>
</dbReference>
<dbReference type="InterPro" id="IPR026017">
    <property type="entry name" value="Lumazine-bd_dom"/>
</dbReference>
<dbReference type="Proteomes" id="UP001500755">
    <property type="component" value="Unassembled WGS sequence"/>
</dbReference>
<dbReference type="PROSITE" id="PS51177">
    <property type="entry name" value="LUMAZINE_BIND"/>
    <property type="match status" value="2"/>
</dbReference>
<keyword evidence="6" id="KW-0686">Riboflavin biosynthesis</keyword>
<keyword evidence="7" id="KW-0808">Transferase</keyword>
<evidence type="ECO:0000256" key="11">
    <source>
        <dbReference type="SAM" id="MobiDB-lite"/>
    </source>
</evidence>
<dbReference type="InterPro" id="IPR001783">
    <property type="entry name" value="Lumazine-bd"/>
</dbReference>
<feature type="region of interest" description="Disordered" evidence="11">
    <location>
        <begin position="231"/>
        <end position="253"/>
    </location>
</feature>
<comment type="pathway">
    <text evidence="3">Cofactor biosynthesis; riboflavin biosynthesis; riboflavin from 2-hydroxy-3-oxobutyl phosphate and 5-amino-6-(D-ribitylamino)uracil: step 2/2.</text>
</comment>
<dbReference type="Pfam" id="PF00677">
    <property type="entry name" value="Lum_binding"/>
    <property type="match status" value="2"/>
</dbReference>
<dbReference type="NCBIfam" id="NF006767">
    <property type="entry name" value="PRK09289.1"/>
    <property type="match status" value="1"/>
</dbReference>
<dbReference type="InterPro" id="IPR023366">
    <property type="entry name" value="ATP_synth_asu-like_sf"/>
</dbReference>
<organism evidence="13 14">
    <name type="scientific">Brevibacterium samyangense</name>
    <dbReference type="NCBI Taxonomy" id="366888"/>
    <lineage>
        <taxon>Bacteria</taxon>
        <taxon>Bacillati</taxon>
        <taxon>Actinomycetota</taxon>
        <taxon>Actinomycetes</taxon>
        <taxon>Micrococcales</taxon>
        <taxon>Brevibacteriaceae</taxon>
        <taxon>Brevibacterium</taxon>
    </lineage>
</organism>
<feature type="repeat" description="Lumazine-binding" evidence="10">
    <location>
        <begin position="1"/>
        <end position="116"/>
    </location>
</feature>
<name>A0ABN2TJH8_9MICO</name>
<protein>
    <recommendedName>
        <fullName evidence="5 9">Riboflavin synthase</fullName>
        <ecNumber evidence="4 9">2.5.1.9</ecNumber>
    </recommendedName>
</protein>
<keyword evidence="14" id="KW-1185">Reference proteome</keyword>
<accession>A0ABN2TJH8</accession>
<feature type="domain" description="Lumazine-binding" evidence="12">
    <location>
        <begin position="117"/>
        <end position="218"/>
    </location>
</feature>
<evidence type="ECO:0000256" key="7">
    <source>
        <dbReference type="ARBA" id="ARBA00022679"/>
    </source>
</evidence>
<dbReference type="SUPFAM" id="SSF63380">
    <property type="entry name" value="Riboflavin synthase domain-like"/>
    <property type="match status" value="2"/>
</dbReference>
<dbReference type="EC" id="2.5.1.9" evidence="4 9"/>
<dbReference type="CDD" id="cd00402">
    <property type="entry name" value="Riboflavin_synthase_like"/>
    <property type="match status" value="1"/>
</dbReference>
<evidence type="ECO:0000313" key="13">
    <source>
        <dbReference type="EMBL" id="GAA2011748.1"/>
    </source>
</evidence>
<evidence type="ECO:0000256" key="2">
    <source>
        <dbReference type="ARBA" id="ARBA00002803"/>
    </source>
</evidence>
<feature type="domain" description="Lumazine-binding" evidence="12">
    <location>
        <begin position="1"/>
        <end position="116"/>
    </location>
</feature>
<comment type="caution">
    <text evidence="13">The sequence shown here is derived from an EMBL/GenBank/DDBJ whole genome shotgun (WGS) entry which is preliminary data.</text>
</comment>
<comment type="catalytic activity">
    <reaction evidence="1">
        <text>2 6,7-dimethyl-8-(1-D-ribityl)lumazine + H(+) = 5-amino-6-(D-ribitylamino)uracil + riboflavin</text>
        <dbReference type="Rhea" id="RHEA:20772"/>
        <dbReference type="ChEBI" id="CHEBI:15378"/>
        <dbReference type="ChEBI" id="CHEBI:15934"/>
        <dbReference type="ChEBI" id="CHEBI:57986"/>
        <dbReference type="ChEBI" id="CHEBI:58201"/>
        <dbReference type="EC" id="2.5.1.9"/>
    </reaction>
</comment>
<evidence type="ECO:0000259" key="12">
    <source>
        <dbReference type="PROSITE" id="PS51177"/>
    </source>
</evidence>
<dbReference type="RefSeq" id="WP_344310007.1">
    <property type="nucleotide sequence ID" value="NZ_BAAANO010000023.1"/>
</dbReference>
<gene>
    <name evidence="13" type="ORF">GCM10009755_23940</name>
</gene>
<proteinExistence type="predicted"/>
<evidence type="ECO:0000313" key="14">
    <source>
        <dbReference type="Proteomes" id="UP001500755"/>
    </source>
</evidence>
<dbReference type="PANTHER" id="PTHR21098">
    <property type="entry name" value="RIBOFLAVIN SYNTHASE ALPHA CHAIN"/>
    <property type="match status" value="1"/>
</dbReference>